<dbReference type="Proteomes" id="UP000640583">
    <property type="component" value="Unassembled WGS sequence"/>
</dbReference>
<dbReference type="RefSeq" id="WP_228849270.1">
    <property type="nucleotide sequence ID" value="NZ_JADCKQ010000009.1"/>
</dbReference>
<evidence type="ECO:0000313" key="4">
    <source>
        <dbReference type="EMBL" id="MBI1494511.1"/>
    </source>
</evidence>
<dbReference type="PANTHER" id="PTHR43976">
    <property type="entry name" value="SHORT CHAIN DEHYDROGENASE"/>
    <property type="match status" value="1"/>
</dbReference>
<dbReference type="AlphaFoldDB" id="A0A8J7IS39"/>
<dbReference type="PANTHER" id="PTHR43976:SF16">
    <property type="entry name" value="SHORT-CHAIN DEHYDROGENASE_REDUCTASE FAMILY PROTEIN"/>
    <property type="match status" value="1"/>
</dbReference>
<proteinExistence type="inferred from homology"/>
<dbReference type="InterPro" id="IPR020904">
    <property type="entry name" value="Sc_DH/Rdtase_CS"/>
</dbReference>
<comment type="similarity">
    <text evidence="1 3">Belongs to the short-chain dehydrogenases/reductases (SDR) family.</text>
</comment>
<keyword evidence="2" id="KW-0560">Oxidoreductase</keyword>
<dbReference type="PRINTS" id="PR00081">
    <property type="entry name" value="GDHRDH"/>
</dbReference>
<dbReference type="Pfam" id="PF00106">
    <property type="entry name" value="adh_short"/>
    <property type="match status" value="1"/>
</dbReference>
<name>A0A8J7IS39_9RHOB</name>
<dbReference type="InterPro" id="IPR051911">
    <property type="entry name" value="SDR_oxidoreductase"/>
</dbReference>
<dbReference type="EMBL" id="JADCKQ010000009">
    <property type="protein sequence ID" value="MBI1494511.1"/>
    <property type="molecule type" value="Genomic_DNA"/>
</dbReference>
<dbReference type="CDD" id="cd05374">
    <property type="entry name" value="17beta-HSD-like_SDR_c"/>
    <property type="match status" value="1"/>
</dbReference>
<keyword evidence="5" id="KW-1185">Reference proteome</keyword>
<dbReference type="SUPFAM" id="SSF51735">
    <property type="entry name" value="NAD(P)-binding Rossmann-fold domains"/>
    <property type="match status" value="1"/>
</dbReference>
<dbReference type="Gene3D" id="3.40.50.720">
    <property type="entry name" value="NAD(P)-binding Rossmann-like Domain"/>
    <property type="match status" value="1"/>
</dbReference>
<evidence type="ECO:0000256" key="3">
    <source>
        <dbReference type="RuleBase" id="RU000363"/>
    </source>
</evidence>
<dbReference type="InterPro" id="IPR036291">
    <property type="entry name" value="NAD(P)-bd_dom_sf"/>
</dbReference>
<accession>A0A8J7IS39</accession>
<organism evidence="4 5">
    <name type="scientific">Halocynthiibacter styelae</name>
    <dbReference type="NCBI Taxonomy" id="2761955"/>
    <lineage>
        <taxon>Bacteria</taxon>
        <taxon>Pseudomonadati</taxon>
        <taxon>Pseudomonadota</taxon>
        <taxon>Alphaproteobacteria</taxon>
        <taxon>Rhodobacterales</taxon>
        <taxon>Paracoccaceae</taxon>
        <taxon>Halocynthiibacter</taxon>
    </lineage>
</organism>
<evidence type="ECO:0000313" key="5">
    <source>
        <dbReference type="Proteomes" id="UP000640583"/>
    </source>
</evidence>
<evidence type="ECO:0000256" key="2">
    <source>
        <dbReference type="ARBA" id="ARBA00023002"/>
    </source>
</evidence>
<dbReference type="InterPro" id="IPR002347">
    <property type="entry name" value="SDR_fam"/>
</dbReference>
<reference evidence="4" key="1">
    <citation type="submission" date="2020-10" db="EMBL/GenBank/DDBJ databases">
        <title>Paenihalocynthiibacter styelae gen. nov., sp. nov., isolated from stalked sea squirt Styela clava.</title>
        <authorList>
            <person name="Kim Y.-O."/>
            <person name="Yoon J.-H."/>
        </authorList>
    </citation>
    <scope>NUCLEOTIDE SEQUENCE</scope>
    <source>
        <strain evidence="4">MYP1-1</strain>
    </source>
</reference>
<protein>
    <submittedName>
        <fullName evidence="4">SDR family oxidoreductase</fullName>
    </submittedName>
</protein>
<sequence>MKQTILATGASSGFGRLIVKKFHDEGWNVIATMRSPEKKEDLSELENVLVERLDVNDQDSIEKAVAAGIDAFGDIHALVNNAGYGGFALFEQFSDEDARAMFDTNFFGALATSRAVLPMMRKNGAGAIINITSIAGFFAGPMVSIYSASKFALEGLTESLAYEYGPLGINVRSVAPGSFGTGFLSASVRKDAHADEALSSWGNAISKHIEATRANMRAQGGSEPNPELVAEKVFECVTQDTPIHNTVGADADMMLSMLETMPHQDFLDQMAKMLLPPAESREADQS</sequence>
<dbReference type="GO" id="GO:0016491">
    <property type="term" value="F:oxidoreductase activity"/>
    <property type="evidence" value="ECO:0007669"/>
    <property type="project" value="UniProtKB-KW"/>
</dbReference>
<dbReference type="PROSITE" id="PS00061">
    <property type="entry name" value="ADH_SHORT"/>
    <property type="match status" value="1"/>
</dbReference>
<evidence type="ECO:0000256" key="1">
    <source>
        <dbReference type="ARBA" id="ARBA00006484"/>
    </source>
</evidence>
<comment type="caution">
    <text evidence="4">The sequence shown here is derived from an EMBL/GenBank/DDBJ whole genome shotgun (WGS) entry which is preliminary data.</text>
</comment>
<dbReference type="PRINTS" id="PR00080">
    <property type="entry name" value="SDRFAMILY"/>
</dbReference>
<gene>
    <name evidence="4" type="ORF">H1D41_12760</name>
</gene>